<evidence type="ECO:0000313" key="2">
    <source>
        <dbReference type="Proteomes" id="UP000886860"/>
    </source>
</evidence>
<comment type="caution">
    <text evidence="1">The sequence shown here is derived from an EMBL/GenBank/DDBJ whole genome shotgun (WGS) entry which is preliminary data.</text>
</comment>
<proteinExistence type="predicted"/>
<dbReference type="Gene3D" id="3.40.50.2300">
    <property type="match status" value="1"/>
</dbReference>
<reference evidence="1" key="1">
    <citation type="submission" date="2020-10" db="EMBL/GenBank/DDBJ databases">
        <authorList>
            <person name="Gilroy R."/>
        </authorList>
    </citation>
    <scope>NUCLEOTIDE SEQUENCE</scope>
    <source>
        <strain evidence="1">CHK123-3438</strain>
    </source>
</reference>
<organism evidence="1 2">
    <name type="scientific">Candidatus Caccovicinus merdipullorum</name>
    <dbReference type="NCBI Taxonomy" id="2840724"/>
    <lineage>
        <taxon>Bacteria</taxon>
        <taxon>Bacillati</taxon>
        <taxon>Bacillota</taxon>
        <taxon>Clostridia</taxon>
        <taxon>Eubacteriales</taxon>
        <taxon>Candidatus Caccovicinus</taxon>
    </lineage>
</organism>
<protein>
    <submittedName>
        <fullName evidence="1">Transporter substrate-binding protein</fullName>
    </submittedName>
</protein>
<accession>A0A9D1KFM2</accession>
<reference evidence="1" key="2">
    <citation type="journal article" date="2021" name="PeerJ">
        <title>Extensive microbial diversity within the chicken gut microbiome revealed by metagenomics and culture.</title>
        <authorList>
            <person name="Gilroy R."/>
            <person name="Ravi A."/>
            <person name="Getino M."/>
            <person name="Pursley I."/>
            <person name="Horton D.L."/>
            <person name="Alikhan N.F."/>
            <person name="Baker D."/>
            <person name="Gharbi K."/>
            <person name="Hall N."/>
            <person name="Watson M."/>
            <person name="Adriaenssens E.M."/>
            <person name="Foster-Nyarko E."/>
            <person name="Jarju S."/>
            <person name="Secka A."/>
            <person name="Antonio M."/>
            <person name="Oren A."/>
            <person name="Chaudhuri R.R."/>
            <person name="La Ragione R."/>
            <person name="Hildebrand F."/>
            <person name="Pallen M.J."/>
        </authorList>
    </citation>
    <scope>NUCLEOTIDE SEQUENCE</scope>
    <source>
        <strain evidence="1">CHK123-3438</strain>
    </source>
</reference>
<evidence type="ECO:0000313" key="1">
    <source>
        <dbReference type="EMBL" id="HIT40602.1"/>
    </source>
</evidence>
<sequence>DAPEGTITIDGDNQHIYKTVRIGRINSQGLIDEVWATDEPIKPDPYLSGYDWAEGLSGES</sequence>
<dbReference type="AlphaFoldDB" id="A0A9D1KFM2"/>
<gene>
    <name evidence="1" type="ORF">IAB60_00630</name>
</gene>
<dbReference type="Proteomes" id="UP000886860">
    <property type="component" value="Unassembled WGS sequence"/>
</dbReference>
<dbReference type="EMBL" id="DVKS01000012">
    <property type="protein sequence ID" value="HIT40602.1"/>
    <property type="molecule type" value="Genomic_DNA"/>
</dbReference>
<feature type="non-terminal residue" evidence="1">
    <location>
        <position position="1"/>
    </location>
</feature>
<name>A0A9D1KFM2_9FIRM</name>
<dbReference type="Pfam" id="PF13433">
    <property type="entry name" value="Peripla_BP_5"/>
    <property type="match status" value="1"/>
</dbReference>